<dbReference type="EMBL" id="CP009268">
    <property type="protein sequence ID" value="AJA53876.1"/>
    <property type="molecule type" value="Genomic_DNA"/>
</dbReference>
<dbReference type="Proteomes" id="UP000030905">
    <property type="component" value="Chromosome"/>
</dbReference>
<accession>A0A0H3JAV5</accession>
<dbReference type="RefSeq" id="WP_003447765.1">
    <property type="nucleotide sequence ID" value="NZ_ANZB01000016.1"/>
</dbReference>
<reference evidence="1 4" key="1">
    <citation type="journal article" date="2015" name="Genome Announc.">
        <title>Complete Genome Sequence of the Nitrogen-Fixing and Solvent-Producing Clostridium pasteurianum DSM 525.</title>
        <authorList>
            <person name="Poehlein A."/>
            <person name="Grosse-Honebrink A."/>
            <person name="Zhang Y."/>
            <person name="Minton N.P."/>
            <person name="Daniel R."/>
        </authorList>
    </citation>
    <scope>NUCLEOTIDE SEQUENCE [LARGE SCALE GENOMIC DNA]</scope>
    <source>
        <strain evidence="1">DSM 525</strain>
        <strain evidence="4">DSM 525 / ATCC 6013</strain>
    </source>
</reference>
<dbReference type="KEGG" id="cpat:CLPA_c38500"/>
<keyword evidence="4" id="KW-1185">Reference proteome</keyword>
<reference evidence="2" key="2">
    <citation type="submission" date="2015-10" db="EMBL/GenBank/DDBJ databases">
        <title>Improved Draft Genome Sequence of Clostridium pasteurianum Strain ATCC 6013 (DSM 525) Using a Hybrid Next-Generation Sequencing Approach.</title>
        <authorList>
            <person name="Pyne M.E."/>
            <person name="Utturkar S.M."/>
            <person name="Brown S.D."/>
            <person name="Moo-Young M."/>
            <person name="Chung D.A."/>
            <person name="Chou P.C."/>
        </authorList>
    </citation>
    <scope>NUCLEOTIDE SEQUENCE</scope>
    <source>
        <strain evidence="2">ATCC 6013</strain>
    </source>
</reference>
<dbReference type="Proteomes" id="UP000028042">
    <property type="component" value="Unassembled WGS sequence"/>
</dbReference>
<evidence type="ECO:0000313" key="1">
    <source>
        <dbReference type="EMBL" id="AJA53876.1"/>
    </source>
</evidence>
<dbReference type="EMBL" id="JPGY02000001">
    <property type="protein sequence ID" value="KRU14099.1"/>
    <property type="molecule type" value="Genomic_DNA"/>
</dbReference>
<reference evidence="2 3" key="3">
    <citation type="journal article" name="Genome Announc.">
        <title>Improved Draft Genome Sequence of Clostridium pasteurianum Strain ATCC 6013 (DSM 525) Using a Hybrid Next-Generation Sequencing Approach.</title>
        <authorList>
            <person name="Pyne M.E."/>
            <person name="Utturkar S."/>
            <person name="Brown S.D."/>
            <person name="Moo-Young M."/>
            <person name="Chung D.A."/>
            <person name="Chou C.P."/>
        </authorList>
    </citation>
    <scope>NUCLEOTIDE SEQUENCE [LARGE SCALE GENOMIC DNA]</scope>
    <source>
        <strain evidence="2 3">ATCC 6013</strain>
    </source>
</reference>
<dbReference type="AlphaFoldDB" id="A0A0H3JAV5"/>
<gene>
    <name evidence="1" type="ORF">CLPA_c38500</name>
    <name evidence="2" type="ORF">CP6013_03355</name>
</gene>
<dbReference type="KEGG" id="cpae:CPAST_c38500"/>
<dbReference type="PATRIC" id="fig|1262449.3.peg.3674"/>
<protein>
    <submittedName>
        <fullName evidence="1">Uncharacterized protein</fullName>
    </submittedName>
</protein>
<dbReference type="GeneID" id="93075936"/>
<proteinExistence type="predicted"/>
<evidence type="ECO:0000313" key="2">
    <source>
        <dbReference type="EMBL" id="KRU14099.1"/>
    </source>
</evidence>
<evidence type="ECO:0000313" key="4">
    <source>
        <dbReference type="Proteomes" id="UP000030905"/>
    </source>
</evidence>
<evidence type="ECO:0000313" key="3">
    <source>
        <dbReference type="Proteomes" id="UP000028042"/>
    </source>
</evidence>
<name>A0A0H3JAV5_CLOPA</name>
<sequence length="91" mass="10370">MKDDDKAFEKLIRSIETDVEPAKGFKEQLFEDVMYKSKENYQPSFFAEKLFFVSPWKLTIPSSLLFSIIIKLAMGSSFNKAVGMIFGLGGF</sequence>
<organism evidence="1 4">
    <name type="scientific">Clostridium pasteurianum DSM 525 = ATCC 6013</name>
    <dbReference type="NCBI Taxonomy" id="1262449"/>
    <lineage>
        <taxon>Bacteria</taxon>
        <taxon>Bacillati</taxon>
        <taxon>Bacillota</taxon>
        <taxon>Clostridia</taxon>
        <taxon>Eubacteriales</taxon>
        <taxon>Clostridiaceae</taxon>
        <taxon>Clostridium</taxon>
    </lineage>
</organism>